<dbReference type="PANTHER" id="PTHR34293">
    <property type="entry name" value="HTH-TYPE TRANSCRIPTIONAL REGULATOR TRMBL2"/>
    <property type="match status" value="1"/>
</dbReference>
<organism evidence="2">
    <name type="scientific">marine sediment metagenome</name>
    <dbReference type="NCBI Taxonomy" id="412755"/>
    <lineage>
        <taxon>unclassified sequences</taxon>
        <taxon>metagenomes</taxon>
        <taxon>ecological metagenomes</taxon>
    </lineage>
</organism>
<dbReference type="InterPro" id="IPR036390">
    <property type="entry name" value="WH_DNA-bd_sf"/>
</dbReference>
<dbReference type="EMBL" id="BARS01036726">
    <property type="protein sequence ID" value="GAG18211.1"/>
    <property type="molecule type" value="Genomic_DNA"/>
</dbReference>
<comment type="caution">
    <text evidence="2">The sequence shown here is derived from an EMBL/GenBank/DDBJ whole genome shotgun (WGS) entry which is preliminary data.</text>
</comment>
<reference evidence="2" key="1">
    <citation type="journal article" date="2014" name="Front. Microbiol.">
        <title>High frequency of phylogenetically diverse reductive dehalogenase-homologous genes in deep subseafloor sedimentary metagenomes.</title>
        <authorList>
            <person name="Kawai M."/>
            <person name="Futagami T."/>
            <person name="Toyoda A."/>
            <person name="Takaki Y."/>
            <person name="Nishi S."/>
            <person name="Hori S."/>
            <person name="Arai W."/>
            <person name="Tsubouchi T."/>
            <person name="Morono Y."/>
            <person name="Uchiyama I."/>
            <person name="Ito T."/>
            <person name="Fujiyama A."/>
            <person name="Inagaki F."/>
            <person name="Takami H."/>
        </authorList>
    </citation>
    <scope>NUCLEOTIDE SEQUENCE</scope>
    <source>
        <strain evidence="2">Expedition CK06-06</strain>
    </source>
</reference>
<accession>X0WZN2</accession>
<proteinExistence type="predicted"/>
<name>X0WZN2_9ZZZZ</name>
<gene>
    <name evidence="2" type="ORF">S01H1_56407</name>
</gene>
<dbReference type="InterPro" id="IPR002831">
    <property type="entry name" value="Tscrpt_reg_TrmB_N"/>
</dbReference>
<evidence type="ECO:0000259" key="1">
    <source>
        <dbReference type="Pfam" id="PF01978"/>
    </source>
</evidence>
<evidence type="ECO:0000313" key="2">
    <source>
        <dbReference type="EMBL" id="GAG18211.1"/>
    </source>
</evidence>
<dbReference type="InterPro" id="IPR036388">
    <property type="entry name" value="WH-like_DNA-bd_sf"/>
</dbReference>
<dbReference type="InterPro" id="IPR051797">
    <property type="entry name" value="TrmB-like"/>
</dbReference>
<dbReference type="SUPFAM" id="SSF46785">
    <property type="entry name" value="Winged helix' DNA-binding domain"/>
    <property type="match status" value="1"/>
</dbReference>
<feature type="non-terminal residue" evidence="2">
    <location>
        <position position="164"/>
    </location>
</feature>
<protein>
    <recommendedName>
        <fullName evidence="1">Transcription regulator TrmB N-terminal domain-containing protein</fullName>
    </recommendedName>
</protein>
<dbReference type="AlphaFoldDB" id="X0WZN2"/>
<dbReference type="PANTHER" id="PTHR34293:SF1">
    <property type="entry name" value="HTH-TYPE TRANSCRIPTIONAL REGULATOR TRMBL2"/>
    <property type="match status" value="1"/>
</dbReference>
<sequence>MILKQELLSKLKQDLKLNIYEVKVWTVLLSRGIATAGELADLSGVPRSRCYDVLESLEKKGFIIMKIGKPIKYIAIQPEEIVERVKKDIDEDTALSLKMIDDIKETDIFKELDLLHKTGIEKVECSELSNSIIGRENINYFLKHMVDKAQSSVLIVTTEDGFVR</sequence>
<dbReference type="Gene3D" id="1.10.10.10">
    <property type="entry name" value="Winged helix-like DNA-binding domain superfamily/Winged helix DNA-binding domain"/>
    <property type="match status" value="1"/>
</dbReference>
<feature type="domain" description="Transcription regulator TrmB N-terminal" evidence="1">
    <location>
        <begin position="12"/>
        <end position="79"/>
    </location>
</feature>
<dbReference type="Pfam" id="PF01978">
    <property type="entry name" value="TrmB"/>
    <property type="match status" value="1"/>
</dbReference>